<dbReference type="InterPro" id="IPR029061">
    <property type="entry name" value="THDP-binding"/>
</dbReference>
<dbReference type="GO" id="GO:0004739">
    <property type="term" value="F:pyruvate dehydrogenase (acetyl-transferring) activity"/>
    <property type="evidence" value="ECO:0007669"/>
    <property type="project" value="TreeGrafter"/>
</dbReference>
<dbReference type="PANTHER" id="PTHR11516:SF60">
    <property type="entry name" value="PYRUVATE DEHYDROGENASE E1 COMPONENT SUBUNIT ALPHA"/>
    <property type="match status" value="1"/>
</dbReference>
<accession>A0A0A1ZXV8</accession>
<evidence type="ECO:0000313" key="6">
    <source>
        <dbReference type="Proteomes" id="UP000030491"/>
    </source>
</evidence>
<evidence type="ECO:0000259" key="4">
    <source>
        <dbReference type="Pfam" id="PF00676"/>
    </source>
</evidence>
<gene>
    <name evidence="5" type="ORF">EU93_0254</name>
</gene>
<evidence type="ECO:0000256" key="3">
    <source>
        <dbReference type="ARBA" id="ARBA00023052"/>
    </source>
</evidence>
<evidence type="ECO:0000256" key="1">
    <source>
        <dbReference type="ARBA" id="ARBA00001964"/>
    </source>
</evidence>
<keyword evidence="3" id="KW-0786">Thiamine pyrophosphate</keyword>
<comment type="caution">
    <text evidence="5">The sequence shown here is derived from an EMBL/GenBank/DDBJ whole genome shotgun (WGS) entry which is preliminary data.</text>
</comment>
<keyword evidence="2" id="KW-0560">Oxidoreductase</keyword>
<name>A0A0A1ZXV8_PROMR</name>
<proteinExistence type="predicted"/>
<comment type="cofactor">
    <cofactor evidence="1">
        <name>thiamine diphosphate</name>
        <dbReference type="ChEBI" id="CHEBI:58937"/>
    </cofactor>
</comment>
<dbReference type="Gene3D" id="3.40.50.970">
    <property type="match status" value="1"/>
</dbReference>
<evidence type="ECO:0000313" key="5">
    <source>
        <dbReference type="EMBL" id="KGF93079.1"/>
    </source>
</evidence>
<dbReference type="Proteomes" id="UP000030491">
    <property type="component" value="Unassembled WGS sequence"/>
</dbReference>
<sequence length="201" mass="22719">MNLLDKKSLIDFERKVADNFNDAKIKAPIHLHGNNETQLINIFENINQKDWVFSSWRSHYHCLLKGVPEDILFKDIKEGKSITLIYPEYKVYTSAIVGGIIPIALGTALGIKKKNIKDSIVYLFMGGMTSETGVANEAVKYAIGQDLPIEFIIEINHKSVCTDTLPTWGLKDYSLKGSPKVKFYEYDLPWPHAGAGKRVQF</sequence>
<organism evidence="5 6">
    <name type="scientific">Prochlorococcus marinus str. MIT 9116</name>
    <dbReference type="NCBI Taxonomy" id="167544"/>
    <lineage>
        <taxon>Bacteria</taxon>
        <taxon>Bacillati</taxon>
        <taxon>Cyanobacteriota</taxon>
        <taxon>Cyanophyceae</taxon>
        <taxon>Synechococcales</taxon>
        <taxon>Prochlorococcaceae</taxon>
        <taxon>Prochlorococcus</taxon>
    </lineage>
</organism>
<dbReference type="GO" id="GO:0006086">
    <property type="term" value="P:pyruvate decarboxylation to acetyl-CoA"/>
    <property type="evidence" value="ECO:0007669"/>
    <property type="project" value="TreeGrafter"/>
</dbReference>
<protein>
    <recommendedName>
        <fullName evidence="4">Dehydrogenase E1 component domain-containing protein</fullName>
    </recommendedName>
</protein>
<dbReference type="Pfam" id="PF00676">
    <property type="entry name" value="E1_dh"/>
    <property type="match status" value="1"/>
</dbReference>
<evidence type="ECO:0000256" key="2">
    <source>
        <dbReference type="ARBA" id="ARBA00023002"/>
    </source>
</evidence>
<dbReference type="PANTHER" id="PTHR11516">
    <property type="entry name" value="PYRUVATE DEHYDROGENASE E1 COMPONENT, ALPHA SUBUNIT BACTERIAL AND ORGANELLAR"/>
    <property type="match status" value="1"/>
</dbReference>
<feature type="domain" description="Dehydrogenase E1 component" evidence="4">
    <location>
        <begin position="9"/>
        <end position="164"/>
    </location>
</feature>
<dbReference type="SUPFAM" id="SSF52518">
    <property type="entry name" value="Thiamin diphosphate-binding fold (THDP-binding)"/>
    <property type="match status" value="1"/>
</dbReference>
<dbReference type="EMBL" id="JNAJ01000004">
    <property type="protein sequence ID" value="KGF93079.1"/>
    <property type="molecule type" value="Genomic_DNA"/>
</dbReference>
<dbReference type="AlphaFoldDB" id="A0A0A1ZXV8"/>
<reference evidence="6" key="1">
    <citation type="journal article" date="2014" name="Sci. Data">
        <title>Genomes of diverse isolates of the marine cyanobacterium Prochlorococcus.</title>
        <authorList>
            <person name="Biller S."/>
            <person name="Berube P."/>
            <person name="Thompson J."/>
            <person name="Kelly L."/>
            <person name="Roggensack S."/>
            <person name="Awad L."/>
            <person name="Roache-Johnson K."/>
            <person name="Ding H."/>
            <person name="Giovannoni S.J."/>
            <person name="Moore L.R."/>
            <person name="Chisholm S.W."/>
        </authorList>
    </citation>
    <scope>NUCLEOTIDE SEQUENCE [LARGE SCALE GENOMIC DNA]</scope>
</reference>
<dbReference type="InterPro" id="IPR001017">
    <property type="entry name" value="DH_E1"/>
</dbReference>
<dbReference type="InterPro" id="IPR050642">
    <property type="entry name" value="PDH_E1_Alpha_Subunit"/>
</dbReference>
<dbReference type="RefSeq" id="WP_206537406.1">
    <property type="nucleotide sequence ID" value="NZ_JNAJ01000004.1"/>
</dbReference>